<feature type="signal peptide" evidence="2">
    <location>
        <begin position="1"/>
        <end position="18"/>
    </location>
</feature>
<dbReference type="SMART" id="SM00020">
    <property type="entry name" value="Tryp_SPc"/>
    <property type="match status" value="1"/>
</dbReference>
<proteinExistence type="predicted"/>
<evidence type="ECO:0000259" key="3">
    <source>
        <dbReference type="SMART" id="SM00020"/>
    </source>
</evidence>
<dbReference type="InterPro" id="IPR043504">
    <property type="entry name" value="Peptidase_S1_PA_chymotrypsin"/>
</dbReference>
<dbReference type="PANTHER" id="PTHR24271">
    <property type="entry name" value="KALLIKREIN-RELATED"/>
    <property type="match status" value="1"/>
</dbReference>
<dbReference type="InterPro" id="IPR001314">
    <property type="entry name" value="Peptidase_S1A"/>
</dbReference>
<evidence type="ECO:0000313" key="4">
    <source>
        <dbReference type="Proteomes" id="UP000515145"/>
    </source>
</evidence>
<protein>
    <submittedName>
        <fullName evidence="5">Chymotrypsin-like elastase family member 2B</fullName>
    </submittedName>
</protein>
<dbReference type="Proteomes" id="UP000515145">
    <property type="component" value="Chromosome 1"/>
</dbReference>
<evidence type="ECO:0000313" key="5">
    <source>
        <dbReference type="RefSeq" id="XP_028288922.1"/>
    </source>
</evidence>
<dbReference type="GO" id="GO:0004252">
    <property type="term" value="F:serine-type endopeptidase activity"/>
    <property type="evidence" value="ECO:0007669"/>
    <property type="project" value="InterPro"/>
</dbReference>
<keyword evidence="4" id="KW-1185">Reference proteome</keyword>
<dbReference type="InterPro" id="IPR018114">
    <property type="entry name" value="TRYPSIN_HIS"/>
</dbReference>
<feature type="domain" description="Peptidase S1" evidence="3">
    <location>
        <begin position="26"/>
        <end position="164"/>
    </location>
</feature>
<dbReference type="PANTHER" id="PTHR24271:SF50">
    <property type="match status" value="1"/>
</dbReference>
<dbReference type="GO" id="GO:0006508">
    <property type="term" value="P:proteolysis"/>
    <property type="evidence" value="ECO:0007669"/>
    <property type="project" value="InterPro"/>
</dbReference>
<dbReference type="PRINTS" id="PR00722">
    <property type="entry name" value="CHYMOTRYPSIN"/>
</dbReference>
<feature type="chain" id="PRO_5028214880" evidence="2">
    <location>
        <begin position="19"/>
        <end position="187"/>
    </location>
</feature>
<dbReference type="InParanoid" id="A0A6P7KKR1"/>
<sequence>MARLTLLLSLLLAGVTVGTVVDLYKRIYGGEPCKRPFHVRLKGSNTTHKSTCGGSLISDKWILTAAHCWKAGWTMEAILDDNQDGKEAHDIMLLNMSNPTSLTPVELPNCSKRIKPGAEVQGDSGGGVLYQGQIYGVHSFTWNHTHTCSAPVGFMDVCEYIVWIRNISSPTKAASSPTRNSKCCSLI</sequence>
<keyword evidence="2" id="KW-0732">Signal</keyword>
<organism evidence="4 5">
    <name type="scientific">Parambassis ranga</name>
    <name type="common">Indian glassy fish</name>
    <dbReference type="NCBI Taxonomy" id="210632"/>
    <lineage>
        <taxon>Eukaryota</taxon>
        <taxon>Metazoa</taxon>
        <taxon>Chordata</taxon>
        <taxon>Craniata</taxon>
        <taxon>Vertebrata</taxon>
        <taxon>Euteleostomi</taxon>
        <taxon>Actinopterygii</taxon>
        <taxon>Neopterygii</taxon>
        <taxon>Teleostei</taxon>
        <taxon>Neoteleostei</taxon>
        <taxon>Acanthomorphata</taxon>
        <taxon>Ovalentaria</taxon>
        <taxon>Ambassidae</taxon>
        <taxon>Parambassis</taxon>
    </lineage>
</organism>
<dbReference type="Gene3D" id="2.40.10.10">
    <property type="entry name" value="Trypsin-like serine proteases"/>
    <property type="match status" value="2"/>
</dbReference>
<dbReference type="PROSITE" id="PS00134">
    <property type="entry name" value="TRYPSIN_HIS"/>
    <property type="match status" value="1"/>
</dbReference>
<dbReference type="InterPro" id="IPR009003">
    <property type="entry name" value="Peptidase_S1_PA"/>
</dbReference>
<dbReference type="InterPro" id="IPR001254">
    <property type="entry name" value="Trypsin_dom"/>
</dbReference>
<dbReference type="RefSeq" id="XP_028288922.1">
    <property type="nucleotide sequence ID" value="XM_028433121.1"/>
</dbReference>
<reference evidence="5" key="1">
    <citation type="submission" date="2025-08" db="UniProtKB">
        <authorList>
            <consortium name="RefSeq"/>
        </authorList>
    </citation>
    <scope>IDENTIFICATION</scope>
</reference>
<dbReference type="AlphaFoldDB" id="A0A6P7KKR1"/>
<name>A0A6P7KKR1_9TELE</name>
<accession>A0A6P7KKR1</accession>
<dbReference type="SUPFAM" id="SSF50494">
    <property type="entry name" value="Trypsin-like serine proteases"/>
    <property type="match status" value="1"/>
</dbReference>
<evidence type="ECO:0000256" key="1">
    <source>
        <dbReference type="ARBA" id="ARBA00023157"/>
    </source>
</evidence>
<evidence type="ECO:0000256" key="2">
    <source>
        <dbReference type="SAM" id="SignalP"/>
    </source>
</evidence>
<dbReference type="OrthoDB" id="5565075at2759"/>
<dbReference type="GeneID" id="114453270"/>
<keyword evidence="1" id="KW-1015">Disulfide bond</keyword>
<dbReference type="Pfam" id="PF00089">
    <property type="entry name" value="Trypsin"/>
    <property type="match status" value="1"/>
</dbReference>
<gene>
    <name evidence="5" type="primary">LOC114453270</name>
</gene>